<sequence>MVAVSPSSVARAQSPGTSSSPSLAAKRICRQLVVEAGAVQSGVHACLVVLPTLTAAHDSVHLLDSAPLTTLAAAQVYPLPLRHDDAPLALEAARKLGLQLPPPLETAPRNGLPRTAINGDGHSSRRRSSAASNKSAALAAVRRGTPLVVEQKGEEIVLRTRACDQAPESASNGSTGADRDSTPGNDSGLGGEYLVVLHLNLAFGRLQLPLFANSVSIPTPLCLRNTLTLTLPSPPADSSFTAWDLSVRPSLSNAASILHTASSAESTQITGNFPSTPTLSLRWGPQLAVDSMAQLVVPHAITSTVWKVDDNAGMSAEVQVQADFEYAGLRDKQWVEVDVAAHSLEVLDCVGTGATNVLDWQLGSSADIPPPSSTPVPASASATPTGKPVSRETSGSSLGLGVPLTSALTLSAARRRRSSARVGEPRPPSFHSLFDTAMPAPPVLDTSFTTDLSSSDLLDQTRRKPSTSGRDPIVSTTAEAGRDKEASLLSQAAPFDPEASAMDMSFEIASLPDSGSEMGAESVMPDCSSEPAVSHEPAAKGASSTRIRIQLDLSSSLRAFAIDEAAERPTFAFQLVLAAHSSTAHPTDGVTIPAISFTTAQSEDGLVTVAGASMSDATSMPSAITLVDGSVRWTTSRRASADQNDFSPPVHLSLGQSSQKSATADGSTITSTVDASLLMEETPLAGEVSFGDSFDPDASFATLVPETPTPIDAEEESEAETSSKEPIRAVPAPDQGAPDHASAEAAEPVETAEQGATTWRAGLPVLRAREDAVSPEIVSTEATAQEPPAVAEKRFVSRDFAVQTISPKIVGSSVQTTPQPTAAPPLRRPLRRSSRRTEDSLVKSLTRLLFLVTLTLIGTQAWHYLRGGHASPFARYRSRHAHKYPLRPASTAYTIVSYKWSTTTMTETVHSTLTHVATVTSVSTTTEHRTVTSLHTLITPAVVPPKPTSSPPRPSPIYSDDFTAATPATPISTVLPPHVTSDRGLAPNEARTVAANFVIWLHSVRLEVRTLLSRWRDWIRL</sequence>
<protein>
    <submittedName>
        <fullName evidence="2">Uncharacterized protein</fullName>
    </submittedName>
</protein>
<feature type="region of interest" description="Disordered" evidence="1">
    <location>
        <begin position="161"/>
        <end position="186"/>
    </location>
</feature>
<feature type="compositionally biased region" description="Polar residues" evidence="1">
    <location>
        <begin position="466"/>
        <end position="478"/>
    </location>
</feature>
<dbReference type="EMBL" id="PJQD01000050">
    <property type="protein sequence ID" value="POY72293.1"/>
    <property type="molecule type" value="Genomic_DNA"/>
</dbReference>
<comment type="caution">
    <text evidence="2">The sequence shown here is derived from an EMBL/GenBank/DDBJ whole genome shotgun (WGS) entry which is preliminary data.</text>
</comment>
<organism evidence="2 3">
    <name type="scientific">Rhodotorula taiwanensis</name>
    <dbReference type="NCBI Taxonomy" id="741276"/>
    <lineage>
        <taxon>Eukaryota</taxon>
        <taxon>Fungi</taxon>
        <taxon>Dikarya</taxon>
        <taxon>Basidiomycota</taxon>
        <taxon>Pucciniomycotina</taxon>
        <taxon>Microbotryomycetes</taxon>
        <taxon>Sporidiobolales</taxon>
        <taxon>Sporidiobolaceae</taxon>
        <taxon>Rhodotorula</taxon>
    </lineage>
</organism>
<feature type="compositionally biased region" description="Polar residues" evidence="1">
    <location>
        <begin position="654"/>
        <end position="667"/>
    </location>
</feature>
<feature type="region of interest" description="Disordered" evidence="1">
    <location>
        <begin position="366"/>
        <end position="400"/>
    </location>
</feature>
<dbReference type="Proteomes" id="UP000237144">
    <property type="component" value="Unassembled WGS sequence"/>
</dbReference>
<feature type="region of interest" description="Disordered" evidence="1">
    <location>
        <begin position="696"/>
        <end position="754"/>
    </location>
</feature>
<evidence type="ECO:0000256" key="1">
    <source>
        <dbReference type="SAM" id="MobiDB-lite"/>
    </source>
</evidence>
<evidence type="ECO:0000313" key="2">
    <source>
        <dbReference type="EMBL" id="POY72293.1"/>
    </source>
</evidence>
<feature type="region of interest" description="Disordered" evidence="1">
    <location>
        <begin position="515"/>
        <end position="541"/>
    </location>
</feature>
<feature type="compositionally biased region" description="Low complexity" evidence="1">
    <location>
        <begin position="444"/>
        <end position="458"/>
    </location>
</feature>
<proteinExistence type="predicted"/>
<feature type="region of interest" description="Disordered" evidence="1">
    <location>
        <begin position="1"/>
        <end position="22"/>
    </location>
</feature>
<feature type="region of interest" description="Disordered" evidence="1">
    <location>
        <begin position="638"/>
        <end position="667"/>
    </location>
</feature>
<name>A0A2S5B679_9BASI</name>
<dbReference type="OrthoDB" id="2536507at2759"/>
<feature type="region of interest" description="Disordered" evidence="1">
    <location>
        <begin position="100"/>
        <end position="136"/>
    </location>
</feature>
<gene>
    <name evidence="2" type="ORF">BMF94_4595</name>
</gene>
<reference evidence="2 3" key="1">
    <citation type="journal article" date="2018" name="Front. Microbiol.">
        <title>Prospects for Fungal Bioremediation of Acidic Radioactive Waste Sites: Characterization and Genome Sequence of Rhodotorula taiwanensis MD1149.</title>
        <authorList>
            <person name="Tkavc R."/>
            <person name="Matrosova V.Y."/>
            <person name="Grichenko O.E."/>
            <person name="Gostincar C."/>
            <person name="Volpe R.P."/>
            <person name="Klimenkova P."/>
            <person name="Gaidamakova E.K."/>
            <person name="Zhou C.E."/>
            <person name="Stewart B.J."/>
            <person name="Lyman M.G."/>
            <person name="Malfatti S.A."/>
            <person name="Rubinfeld B."/>
            <person name="Courtot M."/>
            <person name="Singh J."/>
            <person name="Dalgard C.L."/>
            <person name="Hamilton T."/>
            <person name="Frey K.G."/>
            <person name="Gunde-Cimerman N."/>
            <person name="Dugan L."/>
            <person name="Daly M.J."/>
        </authorList>
    </citation>
    <scope>NUCLEOTIDE SEQUENCE [LARGE SCALE GENOMIC DNA]</scope>
    <source>
        <strain evidence="2 3">MD1149</strain>
    </source>
</reference>
<feature type="compositionally biased region" description="Low complexity" evidence="1">
    <location>
        <begin position="375"/>
        <end position="385"/>
    </location>
</feature>
<dbReference type="AlphaFoldDB" id="A0A2S5B679"/>
<evidence type="ECO:0000313" key="3">
    <source>
        <dbReference type="Proteomes" id="UP000237144"/>
    </source>
</evidence>
<accession>A0A2S5B679</accession>
<feature type="region of interest" description="Disordered" evidence="1">
    <location>
        <begin position="415"/>
        <end position="486"/>
    </location>
</feature>
<feature type="region of interest" description="Disordered" evidence="1">
    <location>
        <begin position="812"/>
        <end position="837"/>
    </location>
</feature>
<keyword evidence="3" id="KW-1185">Reference proteome</keyword>